<dbReference type="CDD" id="cd02869">
    <property type="entry name" value="PseudoU_synth_RluA_like"/>
    <property type="match status" value="1"/>
</dbReference>
<dbReference type="Proteomes" id="UP000472971">
    <property type="component" value="Unassembled WGS sequence"/>
</dbReference>
<evidence type="ECO:0000256" key="1">
    <source>
        <dbReference type="ARBA" id="ARBA00000073"/>
    </source>
</evidence>
<dbReference type="NCBIfam" id="TIGR00005">
    <property type="entry name" value="rluA_subfam"/>
    <property type="match status" value="1"/>
</dbReference>
<reference evidence="8 11" key="2">
    <citation type="submission" date="2020-07" db="EMBL/GenBank/DDBJ databases">
        <authorList>
            <person name="Feng H."/>
        </authorList>
    </citation>
    <scope>NUCLEOTIDE SEQUENCE [LARGE SCALE GENOMIC DNA]</scope>
    <source>
        <strain evidence="11">s-12</strain>
        <strain evidence="8">S-12</strain>
    </source>
</reference>
<comment type="catalytic activity">
    <reaction evidence="1 6">
        <text>a uridine in RNA = a pseudouridine in RNA</text>
        <dbReference type="Rhea" id="RHEA:48348"/>
        <dbReference type="Rhea" id="RHEA-COMP:12068"/>
        <dbReference type="Rhea" id="RHEA-COMP:12069"/>
        <dbReference type="ChEBI" id="CHEBI:65314"/>
        <dbReference type="ChEBI" id="CHEBI:65315"/>
    </reaction>
</comment>
<dbReference type="InterPro" id="IPR050188">
    <property type="entry name" value="RluA_PseudoU_synthase"/>
</dbReference>
<dbReference type="InterPro" id="IPR006225">
    <property type="entry name" value="PsdUridine_synth_RluC/D"/>
</dbReference>
<dbReference type="GO" id="GO:0009982">
    <property type="term" value="F:pseudouridine synthase activity"/>
    <property type="evidence" value="ECO:0007669"/>
    <property type="project" value="InterPro"/>
</dbReference>
<evidence type="ECO:0000313" key="11">
    <source>
        <dbReference type="Proteomes" id="UP000570010"/>
    </source>
</evidence>
<dbReference type="GO" id="GO:0000455">
    <property type="term" value="P:enzyme-directed rRNA pseudouridine synthesis"/>
    <property type="evidence" value="ECO:0007669"/>
    <property type="project" value="TreeGrafter"/>
</dbReference>
<dbReference type="EMBL" id="JAAIWN010000007">
    <property type="protein sequence ID" value="NEY80802.1"/>
    <property type="molecule type" value="Genomic_DNA"/>
</dbReference>
<dbReference type="EC" id="5.4.99.-" evidence="6"/>
<dbReference type="PROSITE" id="PS01129">
    <property type="entry name" value="PSI_RLU"/>
    <property type="match status" value="1"/>
</dbReference>
<keyword evidence="10" id="KW-1185">Reference proteome</keyword>
<comment type="function">
    <text evidence="6">Responsible for synthesis of pseudouridine from uracil.</text>
</comment>
<evidence type="ECO:0000259" key="7">
    <source>
        <dbReference type="Pfam" id="PF00849"/>
    </source>
</evidence>
<feature type="active site" evidence="4">
    <location>
        <position position="138"/>
    </location>
</feature>
<organism evidence="9 10">
    <name type="scientific">Bacillus aquiflavi</name>
    <dbReference type="NCBI Taxonomy" id="2672567"/>
    <lineage>
        <taxon>Bacteria</taxon>
        <taxon>Bacillati</taxon>
        <taxon>Bacillota</taxon>
        <taxon>Bacilli</taxon>
        <taxon>Bacillales</taxon>
        <taxon>Bacillaceae</taxon>
        <taxon>Bacillus</taxon>
    </lineage>
</organism>
<accession>A0A6B3VV00</accession>
<evidence type="ECO:0000313" key="10">
    <source>
        <dbReference type="Proteomes" id="UP000472971"/>
    </source>
</evidence>
<evidence type="ECO:0000313" key="9">
    <source>
        <dbReference type="EMBL" id="NEY80802.1"/>
    </source>
</evidence>
<comment type="similarity">
    <text evidence="2 6">Belongs to the pseudouridine synthase RluA family.</text>
</comment>
<dbReference type="PANTHER" id="PTHR21600">
    <property type="entry name" value="MITOCHONDRIAL RNA PSEUDOURIDINE SYNTHASE"/>
    <property type="match status" value="1"/>
</dbReference>
<evidence type="ECO:0000256" key="3">
    <source>
        <dbReference type="ARBA" id="ARBA00023235"/>
    </source>
</evidence>
<name>A0A6B3VV00_9BACI</name>
<dbReference type="Pfam" id="PF00849">
    <property type="entry name" value="PseudoU_synth_2"/>
    <property type="match status" value="1"/>
</dbReference>
<dbReference type="InterPro" id="IPR006224">
    <property type="entry name" value="PsdUridine_synth_RluA-like_CS"/>
</dbReference>
<proteinExistence type="inferred from homology"/>
<evidence type="ECO:0000313" key="8">
    <source>
        <dbReference type="EMBL" id="MBA4536434.1"/>
    </source>
</evidence>
<dbReference type="InterPro" id="IPR006145">
    <property type="entry name" value="PsdUridine_synth_RsuA/RluA"/>
</dbReference>
<evidence type="ECO:0000256" key="2">
    <source>
        <dbReference type="ARBA" id="ARBA00010876"/>
    </source>
</evidence>
<dbReference type="InterPro" id="IPR020103">
    <property type="entry name" value="PsdUridine_synth_cat_dom_sf"/>
</dbReference>
<feature type="domain" description="Pseudouridine synthase RsuA/RluA-like" evidence="7">
    <location>
        <begin position="91"/>
        <end position="241"/>
    </location>
</feature>
<reference evidence="9 10" key="1">
    <citation type="submission" date="2020-02" db="EMBL/GenBank/DDBJ databases">
        <title>Bacillus aquiflavi sp. nov., isolated from yellow water of strong flavor Chinese baijiu in Yibin region of China.</title>
        <authorList>
            <person name="Xie J."/>
        </authorList>
    </citation>
    <scope>NUCLEOTIDE SEQUENCE [LARGE SCALE GENOMIC DNA]</scope>
    <source>
        <strain evidence="9 10">3H-10</strain>
    </source>
</reference>
<dbReference type="RefSeq" id="WP_163240567.1">
    <property type="nucleotide sequence ID" value="NZ_CP082780.1"/>
</dbReference>
<comment type="caution">
    <text evidence="9">The sequence shown here is derived from an EMBL/GenBank/DDBJ whole genome shotgun (WGS) entry which is preliminary data.</text>
</comment>
<evidence type="ECO:0000256" key="4">
    <source>
        <dbReference type="PIRSR" id="PIRSR606225-1"/>
    </source>
</evidence>
<dbReference type="PANTHER" id="PTHR21600:SF35">
    <property type="entry name" value="PSEUDOURIDINE SYNTHASE"/>
    <property type="match status" value="1"/>
</dbReference>
<dbReference type="GO" id="GO:0140098">
    <property type="term" value="F:catalytic activity, acting on RNA"/>
    <property type="evidence" value="ECO:0007669"/>
    <property type="project" value="UniProtKB-ARBA"/>
</dbReference>
<dbReference type="Proteomes" id="UP000570010">
    <property type="component" value="Unassembled WGS sequence"/>
</dbReference>
<dbReference type="AlphaFoldDB" id="A0A6B3VV00"/>
<dbReference type="SUPFAM" id="SSF55120">
    <property type="entry name" value="Pseudouridine synthase"/>
    <property type="match status" value="1"/>
</dbReference>
<gene>
    <name evidence="9" type="ORF">G4D64_04525</name>
    <name evidence="8" type="ORF">H1Z61_04560</name>
</gene>
<evidence type="ECO:0000256" key="6">
    <source>
        <dbReference type="RuleBase" id="RU362028"/>
    </source>
</evidence>
<protein>
    <recommendedName>
        <fullName evidence="6">Pseudouridine synthase</fullName>
        <ecNumber evidence="6">5.4.99.-</ecNumber>
    </recommendedName>
</protein>
<keyword evidence="3 6" id="KW-0413">Isomerase</keyword>
<dbReference type="EMBL" id="JACEIO010000007">
    <property type="protein sequence ID" value="MBA4536434.1"/>
    <property type="molecule type" value="Genomic_DNA"/>
</dbReference>
<dbReference type="GO" id="GO:0003723">
    <property type="term" value="F:RNA binding"/>
    <property type="evidence" value="ECO:0007669"/>
    <property type="project" value="UniProtKB-KW"/>
</dbReference>
<dbReference type="PROSITE" id="PS50889">
    <property type="entry name" value="S4"/>
    <property type="match status" value="1"/>
</dbReference>
<keyword evidence="5" id="KW-0694">RNA-binding</keyword>
<sequence length="299" mass="34174">MTKQFILQWKIEPSAEGTFIRDFLKEKSISKTALTDIKFKGGQIAVNGQTVTVRYKLETDDLLVVKFPPELPSASLQGEDISLHILYEDDYLLVINKRAGMNTIPSREHPSGSLANALIGHYNKSGIQATVHIVTRLDRDTSGLVLIAKHRHIHHLFSQQQLKNEVERIYEAFAEGVISKQNGMINEPIARKEDSIIERQVHPHGKKASTHYKVINRYETYTHLELSLETGRTHQIRVHLSYIGHPLLGDELYGGSKQRISRQALHCSKISFIHPFTKERLQFCAPLQEDMRILQQNEK</sequence>
<evidence type="ECO:0000256" key="5">
    <source>
        <dbReference type="PROSITE-ProRule" id="PRU00182"/>
    </source>
</evidence>
<dbReference type="FunFam" id="3.30.2350.10:FF:000005">
    <property type="entry name" value="Pseudouridine synthase"/>
    <property type="match status" value="1"/>
</dbReference>
<dbReference type="Gene3D" id="3.30.2350.10">
    <property type="entry name" value="Pseudouridine synthase"/>
    <property type="match status" value="1"/>
</dbReference>